<evidence type="ECO:0000259" key="6">
    <source>
        <dbReference type="PROSITE" id="PS51898"/>
    </source>
</evidence>
<keyword evidence="2" id="KW-0229">DNA integration</keyword>
<organism evidence="8 9">
    <name type="scientific">Enhygromyxa salina</name>
    <dbReference type="NCBI Taxonomy" id="215803"/>
    <lineage>
        <taxon>Bacteria</taxon>
        <taxon>Pseudomonadati</taxon>
        <taxon>Myxococcota</taxon>
        <taxon>Polyangia</taxon>
        <taxon>Nannocystales</taxon>
        <taxon>Nannocystaceae</taxon>
        <taxon>Enhygromyxa</taxon>
    </lineage>
</organism>
<dbReference type="InterPro" id="IPR004107">
    <property type="entry name" value="Integrase_SAM-like_N"/>
</dbReference>
<dbReference type="InterPro" id="IPR002104">
    <property type="entry name" value="Integrase_catalytic"/>
</dbReference>
<dbReference type="OrthoDB" id="9789256at2"/>
<dbReference type="GO" id="GO:0015074">
    <property type="term" value="P:DNA integration"/>
    <property type="evidence" value="ECO:0007669"/>
    <property type="project" value="UniProtKB-KW"/>
</dbReference>
<dbReference type="InterPro" id="IPR011010">
    <property type="entry name" value="DNA_brk_join_enz"/>
</dbReference>
<comment type="similarity">
    <text evidence="1">Belongs to the 'phage' integrase family.</text>
</comment>
<evidence type="ECO:0000256" key="5">
    <source>
        <dbReference type="PROSITE-ProRule" id="PRU01248"/>
    </source>
</evidence>
<keyword evidence="4" id="KW-0233">DNA recombination</keyword>
<evidence type="ECO:0000256" key="2">
    <source>
        <dbReference type="ARBA" id="ARBA00022908"/>
    </source>
</evidence>
<dbReference type="InterPro" id="IPR013762">
    <property type="entry name" value="Integrase-like_cat_sf"/>
</dbReference>
<evidence type="ECO:0000259" key="7">
    <source>
        <dbReference type="PROSITE" id="PS51900"/>
    </source>
</evidence>
<dbReference type="PANTHER" id="PTHR30349">
    <property type="entry name" value="PHAGE INTEGRASE-RELATED"/>
    <property type="match status" value="1"/>
</dbReference>
<feature type="domain" description="Tyr recombinase" evidence="6">
    <location>
        <begin position="172"/>
        <end position="351"/>
    </location>
</feature>
<evidence type="ECO:0000256" key="1">
    <source>
        <dbReference type="ARBA" id="ARBA00008857"/>
    </source>
</evidence>
<dbReference type="InterPro" id="IPR050090">
    <property type="entry name" value="Tyrosine_recombinase_XerCD"/>
</dbReference>
<dbReference type="InterPro" id="IPR044068">
    <property type="entry name" value="CB"/>
</dbReference>
<dbReference type="PANTHER" id="PTHR30349:SF64">
    <property type="entry name" value="PROPHAGE INTEGRASE INTD-RELATED"/>
    <property type="match status" value="1"/>
</dbReference>
<evidence type="ECO:0000256" key="4">
    <source>
        <dbReference type="ARBA" id="ARBA00023172"/>
    </source>
</evidence>
<keyword evidence="3 5" id="KW-0238">DNA-binding</keyword>
<accession>A0A2S9YCM5</accession>
<dbReference type="InterPro" id="IPR010998">
    <property type="entry name" value="Integrase_recombinase_N"/>
</dbReference>
<comment type="caution">
    <text evidence="8">The sequence shown here is derived from an EMBL/GenBank/DDBJ whole genome shotgun (WGS) entry which is preliminary data.</text>
</comment>
<dbReference type="Gene3D" id="1.10.150.130">
    <property type="match status" value="1"/>
</dbReference>
<dbReference type="Proteomes" id="UP000237968">
    <property type="component" value="Unassembled WGS sequence"/>
</dbReference>
<dbReference type="CDD" id="cd01189">
    <property type="entry name" value="INT_ICEBs1_C_like"/>
    <property type="match status" value="1"/>
</dbReference>
<dbReference type="PROSITE" id="PS51898">
    <property type="entry name" value="TYR_RECOMBINASE"/>
    <property type="match status" value="1"/>
</dbReference>
<dbReference type="GO" id="GO:0006310">
    <property type="term" value="P:DNA recombination"/>
    <property type="evidence" value="ECO:0007669"/>
    <property type="project" value="UniProtKB-KW"/>
</dbReference>
<reference evidence="8 9" key="1">
    <citation type="submission" date="2018-03" db="EMBL/GenBank/DDBJ databases">
        <title>Draft Genome Sequences of the Obligatory Marine Myxobacteria Enhygromyxa salina SWB005.</title>
        <authorList>
            <person name="Poehlein A."/>
            <person name="Moghaddam J.A."/>
            <person name="Harms H."/>
            <person name="Alanjari M."/>
            <person name="Koenig G.M."/>
            <person name="Daniel R."/>
            <person name="Schaeberle T.F."/>
        </authorList>
    </citation>
    <scope>NUCLEOTIDE SEQUENCE [LARGE SCALE GENOMIC DNA]</scope>
    <source>
        <strain evidence="8 9">SWB005</strain>
    </source>
</reference>
<feature type="domain" description="Core-binding (CB)" evidence="7">
    <location>
        <begin position="71"/>
        <end position="153"/>
    </location>
</feature>
<gene>
    <name evidence="8" type="primary">xerD_2</name>
    <name evidence="8" type="ORF">ENSA5_21030</name>
</gene>
<dbReference type="RefSeq" id="WP_106391535.1">
    <property type="nucleotide sequence ID" value="NZ_PVNK01000112.1"/>
</dbReference>
<dbReference type="AlphaFoldDB" id="A0A2S9YCM5"/>
<keyword evidence="9" id="KW-1185">Reference proteome</keyword>
<dbReference type="Pfam" id="PF00589">
    <property type="entry name" value="Phage_integrase"/>
    <property type="match status" value="1"/>
</dbReference>
<dbReference type="GO" id="GO:0003677">
    <property type="term" value="F:DNA binding"/>
    <property type="evidence" value="ECO:0007669"/>
    <property type="project" value="UniProtKB-UniRule"/>
</dbReference>
<name>A0A2S9YCM5_9BACT</name>
<sequence length="371" mass="42368">MSVRQRKWTDKQGRVRTTYMIHVVVTLPNGRRAEVRKTSPIPTRKAAQAYERQVREQLLAGTWGKEEAQLPTITEYAEDFLANARDRLKPSTVQEYEATIRLHLLPELGRKRLDQVRPREIRQLVSTLRQAGKQAKTINNVLSVLSGMLKLACDDELLTHVPRIKRLKTEEPSFDFLDFDEAEQLIEAAAVEPDWQRLIVVALNTGLRRGELLALRWENIDLRARKLVVRRSTTRNIETAPKNWKSRTIPLNDRALEALRAHRHLRGPLVFCHEDGSPIADHQVRPVLRRTCKRAGLRMIGAHTMRHSFASQLAIRGASIKVIQELLGHSDIKVTMRYAHLSPAARGHAVELLGHSKSTLTAHADHARRSR</sequence>
<dbReference type="Pfam" id="PF14659">
    <property type="entry name" value="Phage_int_SAM_3"/>
    <property type="match status" value="1"/>
</dbReference>
<evidence type="ECO:0000313" key="9">
    <source>
        <dbReference type="Proteomes" id="UP000237968"/>
    </source>
</evidence>
<protein>
    <submittedName>
        <fullName evidence="8">Tyrosine recombinase XerD</fullName>
    </submittedName>
</protein>
<proteinExistence type="inferred from homology"/>
<dbReference type="PROSITE" id="PS51900">
    <property type="entry name" value="CB"/>
    <property type="match status" value="1"/>
</dbReference>
<dbReference type="EMBL" id="PVNK01000112">
    <property type="protein sequence ID" value="PRQ02751.1"/>
    <property type="molecule type" value="Genomic_DNA"/>
</dbReference>
<evidence type="ECO:0000256" key="3">
    <source>
        <dbReference type="ARBA" id="ARBA00023125"/>
    </source>
</evidence>
<evidence type="ECO:0000313" key="8">
    <source>
        <dbReference type="EMBL" id="PRQ02751.1"/>
    </source>
</evidence>
<dbReference type="Gene3D" id="1.10.443.10">
    <property type="entry name" value="Intergrase catalytic core"/>
    <property type="match status" value="1"/>
</dbReference>
<dbReference type="SUPFAM" id="SSF56349">
    <property type="entry name" value="DNA breaking-rejoining enzymes"/>
    <property type="match status" value="1"/>
</dbReference>